<comment type="caution">
    <text evidence="4">The sequence shown here is derived from an EMBL/GenBank/DDBJ whole genome shotgun (WGS) entry which is preliminary data.</text>
</comment>
<dbReference type="InterPro" id="IPR055170">
    <property type="entry name" value="GFO_IDH_MocA-like_dom"/>
</dbReference>
<keyword evidence="1" id="KW-0560">Oxidoreductase</keyword>
<dbReference type="RefSeq" id="WP_379953548.1">
    <property type="nucleotide sequence ID" value="NZ_JAUYVI010000001.1"/>
</dbReference>
<protein>
    <submittedName>
        <fullName evidence="4">Gfo/Idh/MocA family oxidoreductase</fullName>
    </submittedName>
</protein>
<feature type="domain" description="Gfo/Idh/MocA-like oxidoreductase N-terminal" evidence="2">
    <location>
        <begin position="25"/>
        <end position="123"/>
    </location>
</feature>
<dbReference type="SUPFAM" id="SSF55347">
    <property type="entry name" value="Glyceraldehyde-3-phosphate dehydrogenase-like, C-terminal domain"/>
    <property type="match status" value="1"/>
</dbReference>
<name>A0ABU0YEN1_9PROT</name>
<dbReference type="Pfam" id="PF01408">
    <property type="entry name" value="GFO_IDH_MocA"/>
    <property type="match status" value="1"/>
</dbReference>
<dbReference type="Gene3D" id="3.30.360.10">
    <property type="entry name" value="Dihydrodipicolinate Reductase, domain 2"/>
    <property type="match status" value="1"/>
</dbReference>
<dbReference type="PANTHER" id="PTHR43818:SF11">
    <property type="entry name" value="BCDNA.GH03377"/>
    <property type="match status" value="1"/>
</dbReference>
<dbReference type="SUPFAM" id="SSF51735">
    <property type="entry name" value="NAD(P)-binding Rossmann-fold domains"/>
    <property type="match status" value="1"/>
</dbReference>
<proteinExistence type="predicted"/>
<evidence type="ECO:0000313" key="5">
    <source>
        <dbReference type="Proteomes" id="UP001230156"/>
    </source>
</evidence>
<evidence type="ECO:0000313" key="4">
    <source>
        <dbReference type="EMBL" id="MDQ7246175.1"/>
    </source>
</evidence>
<evidence type="ECO:0000259" key="2">
    <source>
        <dbReference type="Pfam" id="PF01408"/>
    </source>
</evidence>
<organism evidence="4 5">
    <name type="scientific">Dongia sedimenti</name>
    <dbReference type="NCBI Taxonomy" id="3064282"/>
    <lineage>
        <taxon>Bacteria</taxon>
        <taxon>Pseudomonadati</taxon>
        <taxon>Pseudomonadota</taxon>
        <taxon>Alphaproteobacteria</taxon>
        <taxon>Rhodospirillales</taxon>
        <taxon>Dongiaceae</taxon>
        <taxon>Dongia</taxon>
    </lineage>
</organism>
<dbReference type="Gene3D" id="3.40.50.720">
    <property type="entry name" value="NAD(P)-binding Rossmann-like Domain"/>
    <property type="match status" value="1"/>
</dbReference>
<dbReference type="InterPro" id="IPR050463">
    <property type="entry name" value="Gfo/Idh/MocA_oxidrdct_glycsds"/>
</dbReference>
<dbReference type="PANTHER" id="PTHR43818">
    <property type="entry name" value="BCDNA.GH03377"/>
    <property type="match status" value="1"/>
</dbReference>
<dbReference type="Proteomes" id="UP001230156">
    <property type="component" value="Unassembled WGS sequence"/>
</dbReference>
<keyword evidence="5" id="KW-1185">Reference proteome</keyword>
<feature type="domain" description="GFO/IDH/MocA-like oxidoreductase" evidence="3">
    <location>
        <begin position="135"/>
        <end position="261"/>
    </location>
</feature>
<accession>A0ABU0YEN1</accession>
<dbReference type="Pfam" id="PF22725">
    <property type="entry name" value="GFO_IDH_MocA_C3"/>
    <property type="match status" value="1"/>
</dbReference>
<evidence type="ECO:0000259" key="3">
    <source>
        <dbReference type="Pfam" id="PF22725"/>
    </source>
</evidence>
<dbReference type="EMBL" id="JAUYVI010000001">
    <property type="protein sequence ID" value="MDQ7246175.1"/>
    <property type="molecule type" value="Genomic_DNA"/>
</dbReference>
<sequence length="343" mass="37742">MAPKIRFAAIGLNHDHIYMQADCVRAAGGELIGFHADEDDLAAEFARTYPSARRMASQAEILEDPSISLIVTAAIPSDRAGIGVAAMRHGKDVMTDKPGATSLEQLAELRQVQAETGRFYSIYYEERLESRATVRACELVRAGAIGRFVHSIGLGPHTIRRESRPAWFFDRTRYGGIICDLGSHQCDQFLYLADTLEAEVAFASVENRANGSTPGLQDIGEARLTAAQASGYFRLDWFTPSGLPVFGDCRLLIVGTEGTIEVRKYIDIGHAGSEHELFLINGESVRTIDCSKVELPYGRQLVDDVLNRTETAMSQAHCFKATELALRAQAMAEQHREPYGSSR</sequence>
<dbReference type="InterPro" id="IPR036291">
    <property type="entry name" value="NAD(P)-bd_dom_sf"/>
</dbReference>
<dbReference type="InterPro" id="IPR000683">
    <property type="entry name" value="Gfo/Idh/MocA-like_OxRdtase_N"/>
</dbReference>
<gene>
    <name evidence="4" type="ORF">Q8A70_00795</name>
</gene>
<reference evidence="5" key="1">
    <citation type="submission" date="2023-08" db="EMBL/GenBank/DDBJ databases">
        <title>Rhodospirillaceae gen. nov., a novel taxon isolated from the Yangtze River Yuezi River estuary sludge.</title>
        <authorList>
            <person name="Ruan L."/>
        </authorList>
    </citation>
    <scope>NUCLEOTIDE SEQUENCE [LARGE SCALE GENOMIC DNA]</scope>
    <source>
        <strain evidence="5">R-7</strain>
    </source>
</reference>
<evidence type="ECO:0000256" key="1">
    <source>
        <dbReference type="ARBA" id="ARBA00023002"/>
    </source>
</evidence>